<evidence type="ECO:0000256" key="5">
    <source>
        <dbReference type="ARBA" id="ARBA00035013"/>
    </source>
</evidence>
<dbReference type="AlphaFoldDB" id="A0A5C4KWC7"/>
<dbReference type="GO" id="GO:0051213">
    <property type="term" value="F:dioxygenase activity"/>
    <property type="evidence" value="ECO:0007669"/>
    <property type="project" value="UniProtKB-KW"/>
</dbReference>
<keyword evidence="4" id="KW-0408">Iron</keyword>
<evidence type="ECO:0000256" key="4">
    <source>
        <dbReference type="ARBA" id="ARBA00023004"/>
    </source>
</evidence>
<proteinExistence type="inferred from homology"/>
<comment type="caution">
    <text evidence="9">The sequence shown here is derived from an EMBL/GenBank/DDBJ whole genome shotgun (WGS) entry which is preliminary data.</text>
</comment>
<evidence type="ECO:0000256" key="8">
    <source>
        <dbReference type="ARBA" id="ARBA00035045"/>
    </source>
</evidence>
<dbReference type="PANTHER" id="PTHR39479:SF2">
    <property type="entry name" value="2-OXOADIPATE DIOXYGENASE_DECARBOXYLASE"/>
    <property type="match status" value="1"/>
</dbReference>
<dbReference type="EMBL" id="VDDB01000012">
    <property type="protein sequence ID" value="TNB94960.1"/>
    <property type="molecule type" value="Genomic_DNA"/>
</dbReference>
<keyword evidence="3" id="KW-0560">Oxidoreductase</keyword>
<dbReference type="Pfam" id="PF07063">
    <property type="entry name" value="HGLS"/>
    <property type="match status" value="1"/>
</dbReference>
<evidence type="ECO:0000256" key="1">
    <source>
        <dbReference type="ARBA" id="ARBA00001954"/>
    </source>
</evidence>
<keyword evidence="2" id="KW-0223">Dioxygenase</keyword>
<dbReference type="SMART" id="SM01150">
    <property type="entry name" value="DUF1338"/>
    <property type="match status" value="1"/>
</dbReference>
<comment type="similarity">
    <text evidence="5">Belongs to the 2-oxoadipate dioxygenase/decarboxylase family.</text>
</comment>
<dbReference type="Proteomes" id="UP000306272">
    <property type="component" value="Unassembled WGS sequence"/>
</dbReference>
<keyword evidence="10" id="KW-1185">Reference proteome</keyword>
<evidence type="ECO:0000256" key="6">
    <source>
        <dbReference type="ARBA" id="ARBA00035023"/>
    </source>
</evidence>
<evidence type="ECO:0000313" key="9">
    <source>
        <dbReference type="EMBL" id="TNB94960.1"/>
    </source>
</evidence>
<evidence type="ECO:0000313" key="10">
    <source>
        <dbReference type="Proteomes" id="UP000306272"/>
    </source>
</evidence>
<sequence length="462" mass="51680">MTVQPFVSPDLIRQRFSKAMSDMYREEVPLYGALMELVEQTNREVLAAQPDIARQLDSTGETQRLDMERHGAIRVGTGKELATLARLFAVMGMQPVGYYDLTPAGVPVHSTAFRAVHEAALQVSPFRVFTSLLRLELIEDPELRAFAESVLNQRSIFTPTVLHLIEQAESAGGLNEHEAKEFVLQALETFRWHHSATVTAAQYQTLSAQHRLIADVVAFKGPHINHLTPRTLDIDKVQAQMPVHGITPKAVIEGPPRRHCPILLRQTSFKALDEPITFTDQYDTRGSHSARFGEIEQRGAALTPKGRALYDRLLNAARDELGDFPNEGNAARYNELMTQHFGEFPDSVEGMREQELAYFRYFPTEKGLTAGSLTSASLEDLLREGHVKAEPLVYEDFLPVSAAGIFQSNLGDAAQTHYGEHSNRQAFEQALGRATIDELRLYAETQRRSIEECAQVLGVKLF</sequence>
<dbReference type="RefSeq" id="WP_139054624.1">
    <property type="nucleotide sequence ID" value="NZ_VDDB01000012.1"/>
</dbReference>
<gene>
    <name evidence="9" type="ORF">FHG55_13380</name>
</gene>
<dbReference type="PANTHER" id="PTHR39479">
    <property type="match status" value="1"/>
</dbReference>
<dbReference type="Gene3D" id="3.10.180.80">
    <property type="entry name" value="Uncharacterised protein PF07063, DUF1338"/>
    <property type="match status" value="1"/>
</dbReference>
<comment type="cofactor">
    <cofactor evidence="1">
        <name>Fe(2+)</name>
        <dbReference type="ChEBI" id="CHEBI:29033"/>
    </cofactor>
</comment>
<dbReference type="EC" id="1.13.11.93" evidence="6"/>
<name>A0A5C4KWC7_PSEJE</name>
<organism evidence="9 10">
    <name type="scientific">Pseudomonas jessenii</name>
    <dbReference type="NCBI Taxonomy" id="77298"/>
    <lineage>
        <taxon>Bacteria</taxon>
        <taxon>Pseudomonadati</taxon>
        <taxon>Pseudomonadota</taxon>
        <taxon>Gammaproteobacteria</taxon>
        <taxon>Pseudomonadales</taxon>
        <taxon>Pseudomonadaceae</taxon>
        <taxon>Pseudomonas</taxon>
    </lineage>
</organism>
<reference evidence="9" key="1">
    <citation type="submission" date="2019-06" db="EMBL/GenBank/DDBJ databases">
        <title>Pseudomonas-derived Butenolides : (Bio)synthesis of Styrolides.</title>
        <authorList>
            <person name="Klapper M."/>
            <person name="Chowdhury S."/>
            <person name="Stallforth P."/>
        </authorList>
    </citation>
    <scope>NUCLEOTIDE SEQUENCE [LARGE SCALE GENOMIC DNA]</scope>
    <source>
        <strain evidence="9">EC-S101</strain>
    </source>
</reference>
<evidence type="ECO:0000256" key="2">
    <source>
        <dbReference type="ARBA" id="ARBA00022964"/>
    </source>
</evidence>
<evidence type="ECO:0000256" key="7">
    <source>
        <dbReference type="ARBA" id="ARBA00035034"/>
    </source>
</evidence>
<protein>
    <recommendedName>
        <fullName evidence="7">2-oxoadipate dioxygenase/decarboxylase</fullName>
        <ecNumber evidence="6">1.13.11.93</ecNumber>
    </recommendedName>
    <alternativeName>
        <fullName evidence="8">2-hydroxyglutarate synthase</fullName>
    </alternativeName>
</protein>
<accession>A0A5C4KWC7</accession>
<dbReference type="InterPro" id="IPR009770">
    <property type="entry name" value="HGLS"/>
</dbReference>
<dbReference type="InterPro" id="IPR047869">
    <property type="entry name" value="YdcJ_bac-like"/>
</dbReference>
<dbReference type="CDD" id="cd16348">
    <property type="entry name" value="VOC_YdcJ_like"/>
    <property type="match status" value="1"/>
</dbReference>
<evidence type="ECO:0000256" key="3">
    <source>
        <dbReference type="ARBA" id="ARBA00023002"/>
    </source>
</evidence>